<dbReference type="Gene3D" id="3.90.420.10">
    <property type="entry name" value="Oxidoreductase, molybdopterin-binding domain"/>
    <property type="match status" value="1"/>
</dbReference>
<reference evidence="2 3" key="1">
    <citation type="submission" date="2020-08" db="EMBL/GenBank/DDBJ databases">
        <title>Genomic Encyclopedia of Type Strains, Phase IV (KMG-IV): sequencing the most valuable type-strain genomes for metagenomic binning, comparative biology and taxonomic classification.</title>
        <authorList>
            <person name="Goeker M."/>
        </authorList>
    </citation>
    <scope>NUCLEOTIDE SEQUENCE [LARGE SCALE GENOMIC DNA]</scope>
    <source>
        <strain evidence="2 3">DSM 11490</strain>
    </source>
</reference>
<dbReference type="AlphaFoldDB" id="A0AA40S3W3"/>
<dbReference type="GO" id="GO:0008482">
    <property type="term" value="F:sulfite oxidase activity"/>
    <property type="evidence" value="ECO:0007669"/>
    <property type="project" value="TreeGrafter"/>
</dbReference>
<dbReference type="PANTHER" id="PTHR19372">
    <property type="entry name" value="SULFITE REDUCTASE"/>
    <property type="match status" value="1"/>
</dbReference>
<dbReference type="Proteomes" id="UP000543554">
    <property type="component" value="Unassembled WGS sequence"/>
</dbReference>
<evidence type="ECO:0000313" key="2">
    <source>
        <dbReference type="EMBL" id="MBA8914105.1"/>
    </source>
</evidence>
<proteinExistence type="predicted"/>
<evidence type="ECO:0000313" key="3">
    <source>
        <dbReference type="Proteomes" id="UP000543554"/>
    </source>
</evidence>
<accession>A0AA40S3W3</accession>
<dbReference type="GO" id="GO:0020037">
    <property type="term" value="F:heme binding"/>
    <property type="evidence" value="ECO:0007669"/>
    <property type="project" value="TreeGrafter"/>
</dbReference>
<dbReference type="InterPro" id="IPR000572">
    <property type="entry name" value="OxRdtase_Mopterin-bd_dom"/>
</dbReference>
<organism evidence="2 3">
    <name type="scientific">Methylorubrum thiocyanatum</name>
    <dbReference type="NCBI Taxonomy" id="47958"/>
    <lineage>
        <taxon>Bacteria</taxon>
        <taxon>Pseudomonadati</taxon>
        <taxon>Pseudomonadota</taxon>
        <taxon>Alphaproteobacteria</taxon>
        <taxon>Hyphomicrobiales</taxon>
        <taxon>Methylobacteriaceae</taxon>
        <taxon>Methylorubrum</taxon>
    </lineage>
</organism>
<dbReference type="InterPro" id="IPR036374">
    <property type="entry name" value="OxRdtase_Mopterin-bd_sf"/>
</dbReference>
<dbReference type="GO" id="GO:0006790">
    <property type="term" value="P:sulfur compound metabolic process"/>
    <property type="evidence" value="ECO:0007669"/>
    <property type="project" value="TreeGrafter"/>
</dbReference>
<dbReference type="PRINTS" id="PR00407">
    <property type="entry name" value="EUMOPTERIN"/>
</dbReference>
<sequence>MSRLTERKTHLIVHGKMPFNAEPPLDRLRAAFRTEVGDFYVRSHGNLPEIDEATYRLAIRGAVATPMELSLAELTSRFAKVTVRVACPHSVSQA</sequence>
<dbReference type="SUPFAM" id="SSF56524">
    <property type="entry name" value="Oxidoreductase molybdopterin-binding domain"/>
    <property type="match status" value="1"/>
</dbReference>
<dbReference type="PANTHER" id="PTHR19372:SF7">
    <property type="entry name" value="SULFITE OXIDASE, MITOCHONDRIAL"/>
    <property type="match status" value="1"/>
</dbReference>
<name>A0AA40S3W3_9HYPH</name>
<dbReference type="Pfam" id="PF00174">
    <property type="entry name" value="Oxidored_molyb"/>
    <property type="match status" value="1"/>
</dbReference>
<gene>
    <name evidence="2" type="ORF">HNR51_003196</name>
</gene>
<protein>
    <submittedName>
        <fullName evidence="2">DMSO/TMAO reductase YedYZ molybdopterin-dependent catalytic subunit</fullName>
    </submittedName>
</protein>
<evidence type="ECO:0000259" key="1">
    <source>
        <dbReference type="Pfam" id="PF00174"/>
    </source>
</evidence>
<dbReference type="GO" id="GO:0043546">
    <property type="term" value="F:molybdopterin cofactor binding"/>
    <property type="evidence" value="ECO:0007669"/>
    <property type="project" value="TreeGrafter"/>
</dbReference>
<comment type="caution">
    <text evidence="2">The sequence shown here is derived from an EMBL/GenBank/DDBJ whole genome shotgun (WGS) entry which is preliminary data.</text>
</comment>
<dbReference type="RefSeq" id="WP_182555562.1">
    <property type="nucleotide sequence ID" value="NZ_BPRF01000003.1"/>
</dbReference>
<dbReference type="EMBL" id="JACJIB010000005">
    <property type="protein sequence ID" value="MBA8914105.1"/>
    <property type="molecule type" value="Genomic_DNA"/>
</dbReference>
<feature type="domain" description="Oxidoreductase molybdopterin-binding" evidence="1">
    <location>
        <begin position="44"/>
        <end position="86"/>
    </location>
</feature>
<dbReference type="InterPro" id="IPR008335">
    <property type="entry name" value="Mopterin_OxRdtase_euk"/>
</dbReference>
<keyword evidence="3" id="KW-1185">Reference proteome</keyword>